<evidence type="ECO:0000256" key="6">
    <source>
        <dbReference type="SAM" id="MobiDB-lite"/>
    </source>
</evidence>
<dbReference type="Pfam" id="PF24708">
    <property type="entry name" value="Lip_C"/>
    <property type="match status" value="1"/>
</dbReference>
<name>A0AAD5LTN6_PYTIN</name>
<proteinExistence type="predicted"/>
<evidence type="ECO:0000259" key="7">
    <source>
        <dbReference type="Pfam" id="PF24708"/>
    </source>
</evidence>
<evidence type="ECO:0000313" key="8">
    <source>
        <dbReference type="EMBL" id="KAJ0393021.1"/>
    </source>
</evidence>
<dbReference type="AlphaFoldDB" id="A0AAD5LTN6"/>
<dbReference type="GO" id="GO:0016787">
    <property type="term" value="F:hydrolase activity"/>
    <property type="evidence" value="ECO:0007669"/>
    <property type="project" value="UniProtKB-KW"/>
</dbReference>
<gene>
    <name evidence="8" type="ORF">P43SY_012108</name>
</gene>
<reference evidence="8" key="1">
    <citation type="submission" date="2021-12" db="EMBL/GenBank/DDBJ databases">
        <title>Prjna785345.</title>
        <authorList>
            <person name="Rujirawat T."/>
            <person name="Krajaejun T."/>
        </authorList>
    </citation>
    <scope>NUCLEOTIDE SEQUENCE</scope>
    <source>
        <strain evidence="8">Pi057C3</strain>
    </source>
</reference>
<comment type="caution">
    <text evidence="8">The sequence shown here is derived from an EMBL/GenBank/DDBJ whole genome shotgun (WGS) entry which is preliminary data.</text>
</comment>
<keyword evidence="2" id="KW-0964">Secreted</keyword>
<organism evidence="8 9">
    <name type="scientific">Pythium insidiosum</name>
    <name type="common">Pythiosis disease agent</name>
    <dbReference type="NCBI Taxonomy" id="114742"/>
    <lineage>
        <taxon>Eukaryota</taxon>
        <taxon>Sar</taxon>
        <taxon>Stramenopiles</taxon>
        <taxon>Oomycota</taxon>
        <taxon>Peronosporomycetes</taxon>
        <taxon>Pythiales</taxon>
        <taxon>Pythiaceae</taxon>
        <taxon>Pythium</taxon>
    </lineage>
</organism>
<evidence type="ECO:0000256" key="3">
    <source>
        <dbReference type="ARBA" id="ARBA00022729"/>
    </source>
</evidence>
<feature type="compositionally biased region" description="Acidic residues" evidence="6">
    <location>
        <begin position="358"/>
        <end position="372"/>
    </location>
</feature>
<dbReference type="Gene3D" id="3.40.50.1820">
    <property type="entry name" value="alpha/beta hydrolase"/>
    <property type="match status" value="1"/>
</dbReference>
<keyword evidence="9" id="KW-1185">Reference proteome</keyword>
<sequence length="454" mass="50830">MARTQHPVVLLHGVFGYGRTRPLWNRWFDYWPHEKLAALDAHYIALDLGVFSSDHDRACEAFYQLYGGRVDYGDAHAREFGHDRYGATFDTPLFPQWSAERPVHLLGHSLGATTALALYQLLTIDFFGVGSDHRWVYSIISIAGPLSGTTLPHYFGFYDTEPSYAPLTRVLTVGVCLWLRLQTQFPALRHVLDYRMPQWGRSPAISLRQIFSARNAMLTSRDMSLFENQPAHRLARNAQLQHMDKLHLISIASGSRSSTPTTALALLVPVCAMATASAVALACGERTLAVRLSASTAAMWLWLRKRIVLPLVQWRMRRHTHDLPELFEGFNRAEWEANDGAINVCSMQLPRVVAKDDECSDGDGAGESDDDAASTASTASSSESVTNRAEPLALSRTLDERACGRPRQRGVWYTCQVPHSDHKLGTNFDRHATPAVLKQVLTLLADEFEDRITR</sequence>
<keyword evidence="5" id="KW-0443">Lipid metabolism</keyword>
<accession>A0AAD5LTN6</accession>
<dbReference type="SUPFAM" id="SSF53474">
    <property type="entry name" value="alpha/beta-Hydrolases"/>
    <property type="match status" value="1"/>
</dbReference>
<dbReference type="Proteomes" id="UP001209570">
    <property type="component" value="Unassembled WGS sequence"/>
</dbReference>
<evidence type="ECO:0000256" key="2">
    <source>
        <dbReference type="ARBA" id="ARBA00022525"/>
    </source>
</evidence>
<dbReference type="PANTHER" id="PTHR34043:SF3">
    <property type="entry name" value="ALPHA_BETA-HYDROLASES SUPERFAMILY PROTEIN"/>
    <property type="match status" value="1"/>
</dbReference>
<dbReference type="GO" id="GO:0006629">
    <property type="term" value="P:lipid metabolic process"/>
    <property type="evidence" value="ECO:0007669"/>
    <property type="project" value="UniProtKB-KW"/>
</dbReference>
<protein>
    <recommendedName>
        <fullName evidence="7">Lipase-like C-terminal domain-containing protein</fullName>
    </recommendedName>
</protein>
<feature type="domain" description="Lipase-like C-terminal" evidence="7">
    <location>
        <begin position="5"/>
        <end position="122"/>
    </location>
</feature>
<keyword evidence="3" id="KW-0732">Signal</keyword>
<dbReference type="EMBL" id="JAKCXM010000541">
    <property type="protein sequence ID" value="KAJ0393021.1"/>
    <property type="molecule type" value="Genomic_DNA"/>
</dbReference>
<evidence type="ECO:0000256" key="5">
    <source>
        <dbReference type="ARBA" id="ARBA00023098"/>
    </source>
</evidence>
<comment type="subcellular location">
    <subcellularLocation>
        <location evidence="1">Secreted</location>
    </subcellularLocation>
</comment>
<evidence type="ECO:0000256" key="4">
    <source>
        <dbReference type="ARBA" id="ARBA00022801"/>
    </source>
</evidence>
<dbReference type="GO" id="GO:0005576">
    <property type="term" value="C:extracellular region"/>
    <property type="evidence" value="ECO:0007669"/>
    <property type="project" value="UniProtKB-SubCell"/>
</dbReference>
<dbReference type="InterPro" id="IPR056304">
    <property type="entry name" value="Lip-like_C"/>
</dbReference>
<feature type="region of interest" description="Disordered" evidence="6">
    <location>
        <begin position="356"/>
        <end position="391"/>
    </location>
</feature>
<dbReference type="InterPro" id="IPR029058">
    <property type="entry name" value="AB_hydrolase_fold"/>
</dbReference>
<keyword evidence="4" id="KW-0378">Hydrolase</keyword>
<evidence type="ECO:0000313" key="9">
    <source>
        <dbReference type="Proteomes" id="UP001209570"/>
    </source>
</evidence>
<dbReference type="PANTHER" id="PTHR34043">
    <property type="entry name" value="ALPHA/BETA-HYDROLASES SUPERFAMILY PROTEIN"/>
    <property type="match status" value="1"/>
</dbReference>
<feature type="compositionally biased region" description="Low complexity" evidence="6">
    <location>
        <begin position="373"/>
        <end position="384"/>
    </location>
</feature>
<evidence type="ECO:0000256" key="1">
    <source>
        <dbReference type="ARBA" id="ARBA00004613"/>
    </source>
</evidence>